<dbReference type="Pfam" id="PF13814">
    <property type="entry name" value="Replic_Relax"/>
    <property type="match status" value="1"/>
</dbReference>
<name>D3Q517_STANL</name>
<protein>
    <recommendedName>
        <fullName evidence="3">Replication-relaxation</fullName>
    </recommendedName>
</protein>
<keyword evidence="2" id="KW-1185">Reference proteome</keyword>
<dbReference type="KEGG" id="sna:Snas_4420"/>
<dbReference type="SUPFAM" id="SSF46785">
    <property type="entry name" value="Winged helix' DNA-binding domain"/>
    <property type="match status" value="1"/>
</dbReference>
<dbReference type="eggNOG" id="ENOG50336WS">
    <property type="taxonomic scope" value="Bacteria"/>
</dbReference>
<evidence type="ECO:0000313" key="2">
    <source>
        <dbReference type="Proteomes" id="UP000000844"/>
    </source>
</evidence>
<dbReference type="InterPro" id="IPR025855">
    <property type="entry name" value="Replic_Relax"/>
</dbReference>
<dbReference type="STRING" id="446470.Snas_4420"/>
<organism evidence="1 2">
    <name type="scientific">Stackebrandtia nassauensis (strain DSM 44728 / CIP 108903 / NRRL B-16338 / NBRC 102104 / LLR-40K-21)</name>
    <dbReference type="NCBI Taxonomy" id="446470"/>
    <lineage>
        <taxon>Bacteria</taxon>
        <taxon>Bacillati</taxon>
        <taxon>Actinomycetota</taxon>
        <taxon>Actinomycetes</taxon>
        <taxon>Glycomycetales</taxon>
        <taxon>Glycomycetaceae</taxon>
        <taxon>Stackebrandtia</taxon>
    </lineage>
</organism>
<proteinExistence type="predicted"/>
<dbReference type="AlphaFoldDB" id="D3Q517"/>
<reference evidence="1 2" key="1">
    <citation type="journal article" date="2009" name="Stand. Genomic Sci.">
        <title>Complete genome sequence of Stackebrandtia nassauensis type strain (LLR-40K-21).</title>
        <authorList>
            <person name="Munk C."/>
            <person name="Lapidus A."/>
            <person name="Copeland A."/>
            <person name="Jando M."/>
            <person name="Mayilraj S."/>
            <person name="Glavina Del Rio T."/>
            <person name="Nolan M."/>
            <person name="Chen F."/>
            <person name="Lucas S."/>
            <person name="Tice H."/>
            <person name="Cheng J.F."/>
            <person name="Han C."/>
            <person name="Detter J.C."/>
            <person name="Bruce D."/>
            <person name="Goodwin L."/>
            <person name="Chain P."/>
            <person name="Pitluck S."/>
            <person name="Goker M."/>
            <person name="Ovchinikova G."/>
            <person name="Pati A."/>
            <person name="Ivanova N."/>
            <person name="Mavromatis K."/>
            <person name="Chen A."/>
            <person name="Palaniappan K."/>
            <person name="Land M."/>
            <person name="Hauser L."/>
            <person name="Chang Y.J."/>
            <person name="Jeffries C.D."/>
            <person name="Bristow J."/>
            <person name="Eisen J.A."/>
            <person name="Markowitz V."/>
            <person name="Hugenholtz P."/>
            <person name="Kyrpides N.C."/>
            <person name="Klenk H.P."/>
        </authorList>
    </citation>
    <scope>NUCLEOTIDE SEQUENCE [LARGE SCALE GENOMIC DNA]</scope>
    <source>
        <strain evidence="2">DSM 44728 / CIP 108903 / NRRL B-16338 / NBRC 102104 / LLR-40K-21</strain>
    </source>
</reference>
<gene>
    <name evidence="1" type="ordered locus">Snas_4420</name>
</gene>
<evidence type="ECO:0000313" key="1">
    <source>
        <dbReference type="EMBL" id="ADD44066.1"/>
    </source>
</evidence>
<accession>D3Q517</accession>
<sequence length="305" mass="35225">MTSWRKRSKPVAGLEELAGRLQERDRLIIDALGRYKVLTKAQVARLFFDSESSARDRLSTLVELDVITRYRSHNRQAWRYTLAYWGACVHAVATNPDAKTPTKKAVFDQATRIMHSAHRGHTESTNDFFTRLTACCRHRADEGWVVERWLSSAESSLFFTNTKPRPDGGATIHMDDRVLEFWFEHDTGTEPLHVLADKIDAYDKEYDQPWRDNFTPVLLQIDKPGRETHFHHTLALARAERPLSFPVATTITELATDPADAVWWLVGHDEVRVRLDQIPPAKKRLDSLEFMKYCRSDDYRVGGWT</sequence>
<dbReference type="Proteomes" id="UP000000844">
    <property type="component" value="Chromosome"/>
</dbReference>
<dbReference type="OrthoDB" id="2562278at2"/>
<dbReference type="EMBL" id="CP001778">
    <property type="protein sequence ID" value="ADD44066.1"/>
    <property type="molecule type" value="Genomic_DNA"/>
</dbReference>
<dbReference type="InterPro" id="IPR036390">
    <property type="entry name" value="WH_DNA-bd_sf"/>
</dbReference>
<evidence type="ECO:0008006" key="3">
    <source>
        <dbReference type="Google" id="ProtNLM"/>
    </source>
</evidence>
<dbReference type="HOGENOM" id="CLU_058041_0_0_11"/>
<dbReference type="RefSeq" id="WP_013019637.1">
    <property type="nucleotide sequence ID" value="NC_013947.1"/>
</dbReference>